<sequence length="185" mass="21428">MLLVLAGVVIVNVTGQVPPNNCQASSGICTAMSRQRSYRSSDVGEMERAFAAEYNSNKAMYSGSASSARSVGASDTSSRSLGVSSSLFRGSCQKTCWYWRPFSLYDGKWWLVVQYGPHWYQWFRYCWCRNRTCHNRTGPIIWRGRCSQEYSWVRFLVWRRDSGLRWRWFRLRSDCCCIPSNYLVG</sequence>
<keyword evidence="1" id="KW-0732">Signal</keyword>
<feature type="chain" id="PRO_5029683014" description="Spaetzle domain-containing protein" evidence="1">
    <location>
        <begin position="16"/>
        <end position="185"/>
    </location>
</feature>
<reference evidence="3" key="1">
    <citation type="submission" date="2020-06" db="EMBL/GenBank/DDBJ databases">
        <title>Draft genome of Bugula neritina, a colonial animal packing powerful symbionts and potential medicines.</title>
        <authorList>
            <person name="Rayko M."/>
        </authorList>
    </citation>
    <scope>NUCLEOTIDE SEQUENCE [LARGE SCALE GENOMIC DNA]</scope>
    <source>
        <strain evidence="3">Kwan_BN1</strain>
    </source>
</reference>
<dbReference type="SUPFAM" id="SSF57501">
    <property type="entry name" value="Cystine-knot cytokines"/>
    <property type="match status" value="1"/>
</dbReference>
<protein>
    <recommendedName>
        <fullName evidence="2">Spaetzle domain-containing protein</fullName>
    </recommendedName>
</protein>
<dbReference type="Pfam" id="PF16077">
    <property type="entry name" value="Spaetzle"/>
    <property type="match status" value="1"/>
</dbReference>
<gene>
    <name evidence="3" type="ORF">EB796_009762</name>
</gene>
<dbReference type="Proteomes" id="UP000593567">
    <property type="component" value="Unassembled WGS sequence"/>
</dbReference>
<feature type="signal peptide" evidence="1">
    <location>
        <begin position="1"/>
        <end position="15"/>
    </location>
</feature>
<evidence type="ECO:0000259" key="2">
    <source>
        <dbReference type="Pfam" id="PF16077"/>
    </source>
</evidence>
<keyword evidence="4" id="KW-1185">Reference proteome</keyword>
<name>A0A7J7JZY4_BUGNE</name>
<evidence type="ECO:0000313" key="4">
    <source>
        <dbReference type="Proteomes" id="UP000593567"/>
    </source>
</evidence>
<organism evidence="3 4">
    <name type="scientific">Bugula neritina</name>
    <name type="common">Brown bryozoan</name>
    <name type="synonym">Sertularia neritina</name>
    <dbReference type="NCBI Taxonomy" id="10212"/>
    <lineage>
        <taxon>Eukaryota</taxon>
        <taxon>Metazoa</taxon>
        <taxon>Spiralia</taxon>
        <taxon>Lophotrochozoa</taxon>
        <taxon>Bryozoa</taxon>
        <taxon>Gymnolaemata</taxon>
        <taxon>Cheilostomatida</taxon>
        <taxon>Flustrina</taxon>
        <taxon>Buguloidea</taxon>
        <taxon>Bugulidae</taxon>
        <taxon>Bugula</taxon>
    </lineage>
</organism>
<proteinExistence type="predicted"/>
<evidence type="ECO:0000256" key="1">
    <source>
        <dbReference type="SAM" id="SignalP"/>
    </source>
</evidence>
<feature type="domain" description="Spaetzle" evidence="2">
    <location>
        <begin position="92"/>
        <end position="177"/>
    </location>
</feature>
<dbReference type="EMBL" id="VXIV02001554">
    <property type="protein sequence ID" value="KAF6031942.1"/>
    <property type="molecule type" value="Genomic_DNA"/>
</dbReference>
<dbReference type="InterPro" id="IPR032104">
    <property type="entry name" value="Spaetzle"/>
</dbReference>
<dbReference type="InterPro" id="IPR029034">
    <property type="entry name" value="Cystine-knot_cytokine"/>
</dbReference>
<dbReference type="PROSITE" id="PS50270">
    <property type="entry name" value="NGF_2"/>
    <property type="match status" value="1"/>
</dbReference>
<evidence type="ECO:0000313" key="3">
    <source>
        <dbReference type="EMBL" id="KAF6031942.1"/>
    </source>
</evidence>
<dbReference type="AlphaFoldDB" id="A0A7J7JZY4"/>
<dbReference type="Gene3D" id="2.10.90.10">
    <property type="entry name" value="Cystine-knot cytokines"/>
    <property type="match status" value="1"/>
</dbReference>
<accession>A0A7J7JZY4</accession>
<comment type="caution">
    <text evidence="3">The sequence shown here is derived from an EMBL/GenBank/DDBJ whole genome shotgun (WGS) entry which is preliminary data.</text>
</comment>